<dbReference type="PANTHER" id="PTHR35272">
    <property type="entry name" value="THIOL:DISULFIDE INTERCHANGE PROTEIN DSBC-RELATED"/>
    <property type="match status" value="1"/>
</dbReference>
<sequence>MADVRFGELPLDLAFTDVRGDGSRRLALFGDPRDPNTRALVRDELSRVGDVTVHTLLLPLEIYPGSDDTARRIWAAPDRAAAWYAWMTDETPPPDDPDPHTPLARLRLAAEELQIVSTPTLVFESGEMIAGATPAREIEAMLSA</sequence>
<evidence type="ECO:0000313" key="2">
    <source>
        <dbReference type="EMBL" id="MXQ67617.1"/>
    </source>
</evidence>
<dbReference type="PANTHER" id="PTHR35272:SF3">
    <property type="entry name" value="THIOL:DISULFIDE INTERCHANGE PROTEIN DSBC"/>
    <property type="match status" value="1"/>
</dbReference>
<dbReference type="SUPFAM" id="SSF52833">
    <property type="entry name" value="Thioredoxin-like"/>
    <property type="match status" value="1"/>
</dbReference>
<feature type="domain" description="Thioredoxin-like fold" evidence="1">
    <location>
        <begin position="19"/>
        <end position="142"/>
    </location>
</feature>
<gene>
    <name evidence="2" type="ORF">GQ466_26725</name>
</gene>
<evidence type="ECO:0000259" key="1">
    <source>
        <dbReference type="Pfam" id="PF13098"/>
    </source>
</evidence>
<dbReference type="Proteomes" id="UP000431901">
    <property type="component" value="Unassembled WGS sequence"/>
</dbReference>
<dbReference type="AlphaFoldDB" id="A0A6I4WBQ0"/>
<dbReference type="OrthoDB" id="12976at2"/>
<proteinExistence type="predicted"/>
<comment type="caution">
    <text evidence="2">The sequence shown here is derived from an EMBL/GenBank/DDBJ whole genome shotgun (WGS) entry which is preliminary data.</text>
</comment>
<dbReference type="InterPro" id="IPR033954">
    <property type="entry name" value="DiS-bond_Isoase_DsbC/G"/>
</dbReference>
<evidence type="ECO:0000313" key="3">
    <source>
        <dbReference type="Proteomes" id="UP000431901"/>
    </source>
</evidence>
<dbReference type="InterPro" id="IPR036249">
    <property type="entry name" value="Thioredoxin-like_sf"/>
</dbReference>
<dbReference type="CDD" id="cd03020">
    <property type="entry name" value="DsbA_DsbC_DsbG"/>
    <property type="match status" value="1"/>
</dbReference>
<reference evidence="2 3" key="1">
    <citation type="submission" date="2019-12" db="EMBL/GenBank/DDBJ databases">
        <title>Nocardia macrotermitis sp. nov. and Nocardia aurantia sp. nov., isolated from the gut of the fungus growing-termite Macrotermes natalensis.</title>
        <authorList>
            <person name="Christine B."/>
            <person name="Rene B."/>
        </authorList>
    </citation>
    <scope>NUCLEOTIDE SEQUENCE [LARGE SCALE GENOMIC DNA]</scope>
    <source>
        <strain evidence="2 3">DSM 102126</strain>
    </source>
</reference>
<keyword evidence="3" id="KW-1185">Reference proteome</keyword>
<dbReference type="Pfam" id="PF13098">
    <property type="entry name" value="Thioredoxin_2"/>
    <property type="match status" value="1"/>
</dbReference>
<accession>A0A6I4WBQ0</accession>
<dbReference type="Gene3D" id="3.40.30.10">
    <property type="entry name" value="Glutaredoxin"/>
    <property type="match status" value="1"/>
</dbReference>
<protein>
    <submittedName>
        <fullName evidence="2">Thioredoxin fold domain-containing protein</fullName>
    </submittedName>
</protein>
<organism evidence="2 3">
    <name type="scientific">Actinomadura rayongensis</name>
    <dbReference type="NCBI Taxonomy" id="1429076"/>
    <lineage>
        <taxon>Bacteria</taxon>
        <taxon>Bacillati</taxon>
        <taxon>Actinomycetota</taxon>
        <taxon>Actinomycetes</taxon>
        <taxon>Streptosporangiales</taxon>
        <taxon>Thermomonosporaceae</taxon>
        <taxon>Actinomadura</taxon>
    </lineage>
</organism>
<dbReference type="RefSeq" id="WP_161105810.1">
    <property type="nucleotide sequence ID" value="NZ_JBHLYI010000011.1"/>
</dbReference>
<dbReference type="EMBL" id="WUTW01000008">
    <property type="protein sequence ID" value="MXQ67617.1"/>
    <property type="molecule type" value="Genomic_DNA"/>
</dbReference>
<dbReference type="InterPro" id="IPR012336">
    <property type="entry name" value="Thioredoxin-like_fold"/>
</dbReference>
<dbReference type="InterPro" id="IPR051470">
    <property type="entry name" value="Thiol:disulfide_interchange"/>
</dbReference>
<name>A0A6I4WBQ0_9ACTN</name>